<dbReference type="PROSITE" id="PS51257">
    <property type="entry name" value="PROKAR_LIPOPROTEIN"/>
    <property type="match status" value="1"/>
</dbReference>
<evidence type="ECO:0000313" key="1">
    <source>
        <dbReference type="EMBL" id="KOF02516.1"/>
    </source>
</evidence>
<gene>
    <name evidence="1" type="ORF">OB69_12150</name>
</gene>
<reference evidence="2" key="1">
    <citation type="submission" date="2014-11" db="EMBL/GenBank/DDBJ databases">
        <title>Genome sequencing of Roseivirga sp. D-25.</title>
        <authorList>
            <person name="Selvaratnam C."/>
            <person name="Thevarajoo S."/>
            <person name="Goh K.M."/>
            <person name="Eee R."/>
            <person name="Chan K.-G."/>
            <person name="Chong C.S."/>
        </authorList>
    </citation>
    <scope>NUCLEOTIDE SEQUENCE [LARGE SCALE GENOMIC DNA]</scope>
    <source>
        <strain evidence="2">D-25</strain>
    </source>
</reference>
<dbReference type="Proteomes" id="UP000036908">
    <property type="component" value="Unassembled WGS sequence"/>
</dbReference>
<organism evidence="1 2">
    <name type="scientific">Roseivirga seohaensis subsp. aquiponti</name>
    <dbReference type="NCBI Taxonomy" id="1566026"/>
    <lineage>
        <taxon>Bacteria</taxon>
        <taxon>Pseudomonadati</taxon>
        <taxon>Bacteroidota</taxon>
        <taxon>Cytophagia</taxon>
        <taxon>Cytophagales</taxon>
        <taxon>Roseivirgaceae</taxon>
        <taxon>Roseivirga</taxon>
    </lineage>
</organism>
<dbReference type="PATRIC" id="fig|1566026.4.peg.721"/>
<evidence type="ECO:0008006" key="3">
    <source>
        <dbReference type="Google" id="ProtNLM"/>
    </source>
</evidence>
<dbReference type="EMBL" id="JSVA01000012">
    <property type="protein sequence ID" value="KOF02516.1"/>
    <property type="molecule type" value="Genomic_DNA"/>
</dbReference>
<comment type="caution">
    <text evidence="1">The sequence shown here is derived from an EMBL/GenBank/DDBJ whole genome shotgun (WGS) entry which is preliminary data.</text>
</comment>
<keyword evidence="2" id="KW-1185">Reference proteome</keyword>
<dbReference type="RefSeq" id="WP_053224004.1">
    <property type="nucleotide sequence ID" value="NZ_JSVA01000012.1"/>
</dbReference>
<dbReference type="OrthoDB" id="1426257at2"/>
<proteinExistence type="predicted"/>
<name>A0A0L8AJV8_9BACT</name>
<protein>
    <recommendedName>
        <fullName evidence="3">Lipocalin-like domain-containing protein</fullName>
    </recommendedName>
</protein>
<accession>A0A0L8AJV8</accession>
<sequence length="165" mass="18921">MQAPKYFLAILLSFTFLMGCKNDDDSPKIKFSAEQLKMVYGDSQKSWRVTAHYDNYAYTQFSAFNDCYKDDIYTFKAETEEVEVTLGSLGCYWASPDEQVATVSYFYVEDEGRFYLEHGRGEGSGVHFASKFFILELEEISETRLLFAAGEKGRYSKALILETVN</sequence>
<evidence type="ECO:0000313" key="2">
    <source>
        <dbReference type="Proteomes" id="UP000036908"/>
    </source>
</evidence>
<dbReference type="AlphaFoldDB" id="A0A0L8AJV8"/>